<protein>
    <submittedName>
        <fullName evidence="3">Uncharacterized protein</fullName>
    </submittedName>
</protein>
<sequence length="167" mass="18328">MLGLKSLTYPPTSSLMKPISIPLHNNLTVPTYLLKLKLQPLIPKTPSTKRILVLAQNNENDNHGNNSNLTKQPNKTENQGQPKNGFNGVRGDEDMKKDGRPIFNFKLGDLLDPDPDNILAVGLTGLLAWAGVQVLSQLFFISLAILVAALKYSFIAALLIFILITLL</sequence>
<dbReference type="Proteomes" id="UP000187406">
    <property type="component" value="Unassembled WGS sequence"/>
</dbReference>
<keyword evidence="2" id="KW-0812">Transmembrane</keyword>
<comment type="caution">
    <text evidence="3">The sequence shown here is derived from an EMBL/GenBank/DDBJ whole genome shotgun (WGS) entry which is preliminary data.</text>
</comment>
<reference evidence="4" key="1">
    <citation type="submission" date="2016-04" db="EMBL/GenBank/DDBJ databases">
        <title>Cephalotus genome sequencing.</title>
        <authorList>
            <person name="Fukushima K."/>
            <person name="Hasebe M."/>
            <person name="Fang X."/>
        </authorList>
    </citation>
    <scope>NUCLEOTIDE SEQUENCE [LARGE SCALE GENOMIC DNA]</scope>
    <source>
        <strain evidence="4">cv. St1</strain>
    </source>
</reference>
<feature type="compositionally biased region" description="Polar residues" evidence="1">
    <location>
        <begin position="69"/>
        <end position="84"/>
    </location>
</feature>
<evidence type="ECO:0000256" key="1">
    <source>
        <dbReference type="SAM" id="MobiDB-lite"/>
    </source>
</evidence>
<keyword evidence="2" id="KW-0472">Membrane</keyword>
<dbReference type="FunCoup" id="A0A1Q3B8T8">
    <property type="interactions" value="677"/>
</dbReference>
<dbReference type="PANTHER" id="PTHR36789:SF1">
    <property type="entry name" value="TRANSMEMBRANE PROTEIN"/>
    <property type="match status" value="1"/>
</dbReference>
<dbReference type="PANTHER" id="PTHR36789">
    <property type="entry name" value="TRANSMEMBRANE PROTEIN"/>
    <property type="match status" value="1"/>
</dbReference>
<evidence type="ECO:0000313" key="4">
    <source>
        <dbReference type="Proteomes" id="UP000187406"/>
    </source>
</evidence>
<organism evidence="3 4">
    <name type="scientific">Cephalotus follicularis</name>
    <name type="common">Albany pitcher plant</name>
    <dbReference type="NCBI Taxonomy" id="3775"/>
    <lineage>
        <taxon>Eukaryota</taxon>
        <taxon>Viridiplantae</taxon>
        <taxon>Streptophyta</taxon>
        <taxon>Embryophyta</taxon>
        <taxon>Tracheophyta</taxon>
        <taxon>Spermatophyta</taxon>
        <taxon>Magnoliopsida</taxon>
        <taxon>eudicotyledons</taxon>
        <taxon>Gunneridae</taxon>
        <taxon>Pentapetalae</taxon>
        <taxon>rosids</taxon>
        <taxon>fabids</taxon>
        <taxon>Oxalidales</taxon>
        <taxon>Cephalotaceae</taxon>
        <taxon>Cephalotus</taxon>
    </lineage>
</organism>
<proteinExistence type="predicted"/>
<dbReference type="STRING" id="3775.A0A1Q3B8T8"/>
<dbReference type="EMBL" id="BDDD01000344">
    <property type="protein sequence ID" value="GAV64380.1"/>
    <property type="molecule type" value="Genomic_DNA"/>
</dbReference>
<evidence type="ECO:0000313" key="3">
    <source>
        <dbReference type="EMBL" id="GAV64380.1"/>
    </source>
</evidence>
<accession>A0A1Q3B8T8</accession>
<name>A0A1Q3B8T8_CEPFO</name>
<dbReference type="OrthoDB" id="1922241at2759"/>
<feature type="region of interest" description="Disordered" evidence="1">
    <location>
        <begin position="57"/>
        <end position="95"/>
    </location>
</feature>
<evidence type="ECO:0000256" key="2">
    <source>
        <dbReference type="SAM" id="Phobius"/>
    </source>
</evidence>
<keyword evidence="4" id="KW-1185">Reference proteome</keyword>
<dbReference type="AlphaFoldDB" id="A0A1Q3B8T8"/>
<feature type="compositionally biased region" description="Low complexity" evidence="1">
    <location>
        <begin position="57"/>
        <end position="68"/>
    </location>
</feature>
<dbReference type="InParanoid" id="A0A1Q3B8T8"/>
<gene>
    <name evidence="3" type="ORF">CFOL_v3_07898</name>
</gene>
<keyword evidence="2" id="KW-1133">Transmembrane helix</keyword>
<feature type="transmembrane region" description="Helical" evidence="2">
    <location>
        <begin position="143"/>
        <end position="166"/>
    </location>
</feature>